<dbReference type="RefSeq" id="WP_150728938.1">
    <property type="nucleotide sequence ID" value="NZ_CP077089.1"/>
</dbReference>
<name>A0ABX8PY02_9PSED</name>
<accession>A0ABX8PY02</accession>
<proteinExistence type="predicted"/>
<reference evidence="2 3" key="2">
    <citation type="journal article" date="2021" name="Microorganisms">
        <title>The Ever-Expanding Pseudomonas Genus: Description of 43 New Species and Partition of the Pseudomonas putida Group.</title>
        <authorList>
            <person name="Girard L."/>
            <person name="Lood C."/>
            <person name="Hofte M."/>
            <person name="Vandamme P."/>
            <person name="Rokni-Zadeh H."/>
            <person name="van Noort V."/>
            <person name="Lavigne R."/>
            <person name="De Mot R."/>
        </authorList>
    </citation>
    <scope>NUCLEOTIDE SEQUENCE [LARGE SCALE GENOMIC DNA]</scope>
    <source>
        <strain evidence="2 3">ZA 5.3</strain>
    </source>
</reference>
<reference evidence="2 3" key="1">
    <citation type="journal article" date="2020" name="Microorganisms">
        <title>Reliable Identification of Environmental Pseudomonas Isolates Using the rpoD Gene.</title>
        <authorList>
            <consortium name="The Broad Institute Genome Sequencing Platform"/>
            <person name="Girard L."/>
            <person name="Lood C."/>
            <person name="Rokni-Zadeh H."/>
            <person name="van Noort V."/>
            <person name="Lavigne R."/>
            <person name="De Mot R."/>
        </authorList>
    </citation>
    <scope>NUCLEOTIDE SEQUENCE [LARGE SCALE GENOMIC DNA]</scope>
    <source>
        <strain evidence="2 3">ZA 5.3</strain>
    </source>
</reference>
<evidence type="ECO:0000313" key="3">
    <source>
        <dbReference type="Proteomes" id="UP000646386"/>
    </source>
</evidence>
<keyword evidence="3" id="KW-1185">Reference proteome</keyword>
<protein>
    <submittedName>
        <fullName evidence="2">Helix-turn-helix domain-containing protein</fullName>
    </submittedName>
</protein>
<evidence type="ECO:0000313" key="2">
    <source>
        <dbReference type="EMBL" id="QXI06288.1"/>
    </source>
</evidence>
<dbReference type="SMART" id="SM00530">
    <property type="entry name" value="HTH_XRE"/>
    <property type="match status" value="1"/>
</dbReference>
<dbReference type="Gene3D" id="1.10.260.40">
    <property type="entry name" value="lambda repressor-like DNA-binding domains"/>
    <property type="match status" value="1"/>
</dbReference>
<dbReference type="SUPFAM" id="SSF47413">
    <property type="entry name" value="lambda repressor-like DNA-binding domains"/>
    <property type="match status" value="1"/>
</dbReference>
<feature type="domain" description="HTH cro/C1-type" evidence="1">
    <location>
        <begin position="16"/>
        <end position="70"/>
    </location>
</feature>
<gene>
    <name evidence="2" type="ORF">HU718_000920</name>
</gene>
<dbReference type="EMBL" id="CP077089">
    <property type="protein sequence ID" value="QXI06288.1"/>
    <property type="molecule type" value="Genomic_DNA"/>
</dbReference>
<dbReference type="Proteomes" id="UP000646386">
    <property type="component" value="Chromosome"/>
</dbReference>
<sequence length="251" mass="27475">MAILIDGPNADFASRLIGKRGEKGLTQQDLGALVGIDKRTISQYENGHSFPRAETIRRLAASLEVDATWLATGNTVDDHKFFAERRRHVRDQGLKVDVSLVFIEDWKTLSSGSVGMPIFNAEGKYGPKSADIHAFVPVIKTFFDQHRATVFPGALPYLTQYPGGSVLIFDAALTAVEDIDSGSDVIYRYRGEENAPGLRRLAKEPGQSEAVLMPLDPAMPQGPIALDPLDIEILGTVISHIIRRSPDIPAR</sequence>
<dbReference type="InterPro" id="IPR001387">
    <property type="entry name" value="Cro/C1-type_HTH"/>
</dbReference>
<dbReference type="Pfam" id="PF01381">
    <property type="entry name" value="HTH_3"/>
    <property type="match status" value="1"/>
</dbReference>
<dbReference type="Gene3D" id="2.10.109.10">
    <property type="entry name" value="Umud Fragment, subunit A"/>
    <property type="match status" value="1"/>
</dbReference>
<dbReference type="PROSITE" id="PS50943">
    <property type="entry name" value="HTH_CROC1"/>
    <property type="match status" value="1"/>
</dbReference>
<organism evidence="2 3">
    <name type="scientific">Pseudomonas tensinigenes</name>
    <dbReference type="NCBI Taxonomy" id="2745511"/>
    <lineage>
        <taxon>Bacteria</taxon>
        <taxon>Pseudomonadati</taxon>
        <taxon>Pseudomonadota</taxon>
        <taxon>Gammaproteobacteria</taxon>
        <taxon>Pseudomonadales</taxon>
        <taxon>Pseudomonadaceae</taxon>
        <taxon>Pseudomonas</taxon>
    </lineage>
</organism>
<evidence type="ECO:0000259" key="1">
    <source>
        <dbReference type="PROSITE" id="PS50943"/>
    </source>
</evidence>
<dbReference type="InterPro" id="IPR010982">
    <property type="entry name" value="Lambda_DNA-bd_dom_sf"/>
</dbReference>
<dbReference type="CDD" id="cd00093">
    <property type="entry name" value="HTH_XRE"/>
    <property type="match status" value="1"/>
</dbReference>